<evidence type="ECO:0000256" key="1">
    <source>
        <dbReference type="SAM" id="MobiDB-lite"/>
    </source>
</evidence>
<comment type="caution">
    <text evidence="2">The sequence shown here is derived from an EMBL/GenBank/DDBJ whole genome shotgun (WGS) entry which is preliminary data.</text>
</comment>
<dbReference type="Proteomes" id="UP000499080">
    <property type="component" value="Unassembled WGS sequence"/>
</dbReference>
<dbReference type="EMBL" id="BGPR01154700">
    <property type="protein sequence ID" value="GBL72515.1"/>
    <property type="molecule type" value="Genomic_DNA"/>
</dbReference>
<feature type="compositionally biased region" description="Basic residues" evidence="1">
    <location>
        <begin position="45"/>
        <end position="55"/>
    </location>
</feature>
<sequence>MYHPSNGSPRTANTWGYFAVHEKQEANRAATASHGELPRLPSREGRKKQKLKKGINSKGEQTLGYLGVVKPVTPGEDVPLRGYIHWIIRDISLIRDEAFPDHPG</sequence>
<evidence type="ECO:0000313" key="3">
    <source>
        <dbReference type="Proteomes" id="UP000499080"/>
    </source>
</evidence>
<protein>
    <submittedName>
        <fullName evidence="2">Uncharacterized protein</fullName>
    </submittedName>
</protein>
<evidence type="ECO:0000313" key="2">
    <source>
        <dbReference type="EMBL" id="GBL72515.1"/>
    </source>
</evidence>
<proteinExistence type="predicted"/>
<gene>
    <name evidence="2" type="ORF">AVEN_179072_1</name>
</gene>
<keyword evidence="3" id="KW-1185">Reference proteome</keyword>
<organism evidence="2 3">
    <name type="scientific">Araneus ventricosus</name>
    <name type="common">Orbweaver spider</name>
    <name type="synonym">Epeira ventricosa</name>
    <dbReference type="NCBI Taxonomy" id="182803"/>
    <lineage>
        <taxon>Eukaryota</taxon>
        <taxon>Metazoa</taxon>
        <taxon>Ecdysozoa</taxon>
        <taxon>Arthropoda</taxon>
        <taxon>Chelicerata</taxon>
        <taxon>Arachnida</taxon>
        <taxon>Araneae</taxon>
        <taxon>Araneomorphae</taxon>
        <taxon>Entelegynae</taxon>
        <taxon>Araneoidea</taxon>
        <taxon>Araneidae</taxon>
        <taxon>Araneus</taxon>
    </lineage>
</organism>
<name>A0A4Y1ZZA3_ARAVE</name>
<dbReference type="AlphaFoldDB" id="A0A4Y1ZZA3"/>
<feature type="region of interest" description="Disordered" evidence="1">
    <location>
        <begin position="26"/>
        <end position="56"/>
    </location>
</feature>
<reference evidence="2 3" key="1">
    <citation type="journal article" date="2019" name="Sci. Rep.">
        <title>Orb-weaving spider Araneus ventricosus genome elucidates the spidroin gene catalogue.</title>
        <authorList>
            <person name="Kono N."/>
            <person name="Nakamura H."/>
            <person name="Ohtoshi R."/>
            <person name="Moran D.A.P."/>
            <person name="Shinohara A."/>
            <person name="Yoshida Y."/>
            <person name="Fujiwara M."/>
            <person name="Mori M."/>
            <person name="Tomita M."/>
            <person name="Arakawa K."/>
        </authorList>
    </citation>
    <scope>NUCLEOTIDE SEQUENCE [LARGE SCALE GENOMIC DNA]</scope>
</reference>
<accession>A0A4Y1ZZA3</accession>